<keyword evidence="3" id="KW-1185">Reference proteome</keyword>
<protein>
    <submittedName>
        <fullName evidence="2">Uncharacterized protein</fullName>
    </submittedName>
</protein>
<gene>
    <name evidence="2" type="ORF">B0J11DRAFT_549649</name>
</gene>
<sequence>MPIPSLSSRLKSHAPASRSSNRQLAFLPQRGAYNTKYFHSSEHSLNVQQSIHTGIQHARRPPCPPDQAPSTNSDQREQGSYALPTRTMRLPDAVSRPLESQPAISRSQSLRKPATATQAASSAATRAHIRTQSTNTIAGPPKVAAETKLQSGRPRSLLIAPGHSTKSISQAPANVLPGTNRSSARLEALKRSSSTRARSESIPVSETTNIGLGLATQNGVTQPGRRREVVKEESKKSARPAFSTLQQHFTPRKTGKAPTSAFLNPPAPDAGSLTLPPDIISLQAELLQLHILHDNSAQVSSDWNLSAKRTLHVKFDEVASLYHVMHENEREGQEQKNVRALREWSSGNTSFGLVEQIQVLSGPLHELPSIVDPSGRFRRVVDEFSLWIARVEEIWAKRKNDATVPKGDLSSTEGLNGAWRAENAALTRKLTTFARDLDRLTQPDPDSSIAKVVATCKEILSGVLEELQIMQSVEAAVVDSEKEWVEARLKSMATIGPYVDMNEGHEAWRA</sequence>
<comment type="caution">
    <text evidence="2">The sequence shown here is derived from an EMBL/GenBank/DDBJ whole genome shotgun (WGS) entry which is preliminary data.</text>
</comment>
<evidence type="ECO:0000313" key="2">
    <source>
        <dbReference type="EMBL" id="KAH7126804.1"/>
    </source>
</evidence>
<dbReference type="AlphaFoldDB" id="A0A9P9DV86"/>
<proteinExistence type="predicted"/>
<feature type="compositionally biased region" description="Polar residues" evidence="1">
    <location>
        <begin position="191"/>
        <end position="221"/>
    </location>
</feature>
<feature type="region of interest" description="Disordered" evidence="1">
    <location>
        <begin position="51"/>
        <end position="225"/>
    </location>
</feature>
<dbReference type="OrthoDB" id="5429993at2759"/>
<feature type="compositionally biased region" description="Polar residues" evidence="1">
    <location>
        <begin position="164"/>
        <end position="183"/>
    </location>
</feature>
<name>A0A9P9DV86_9PLEO</name>
<organism evidence="2 3">
    <name type="scientific">Dendryphion nanum</name>
    <dbReference type="NCBI Taxonomy" id="256645"/>
    <lineage>
        <taxon>Eukaryota</taxon>
        <taxon>Fungi</taxon>
        <taxon>Dikarya</taxon>
        <taxon>Ascomycota</taxon>
        <taxon>Pezizomycotina</taxon>
        <taxon>Dothideomycetes</taxon>
        <taxon>Pleosporomycetidae</taxon>
        <taxon>Pleosporales</taxon>
        <taxon>Torulaceae</taxon>
        <taxon>Dendryphion</taxon>
    </lineage>
</organism>
<evidence type="ECO:0000313" key="3">
    <source>
        <dbReference type="Proteomes" id="UP000700596"/>
    </source>
</evidence>
<feature type="compositionally biased region" description="Low complexity" evidence="1">
    <location>
        <begin position="114"/>
        <end position="126"/>
    </location>
</feature>
<feature type="region of interest" description="Disordered" evidence="1">
    <location>
        <begin position="1"/>
        <end position="25"/>
    </location>
</feature>
<accession>A0A9P9DV86</accession>
<dbReference type="EMBL" id="JAGMWT010000006">
    <property type="protein sequence ID" value="KAH7126804.1"/>
    <property type="molecule type" value="Genomic_DNA"/>
</dbReference>
<dbReference type="Proteomes" id="UP000700596">
    <property type="component" value="Unassembled WGS sequence"/>
</dbReference>
<evidence type="ECO:0000256" key="1">
    <source>
        <dbReference type="SAM" id="MobiDB-lite"/>
    </source>
</evidence>
<reference evidence="2" key="1">
    <citation type="journal article" date="2021" name="Nat. Commun.">
        <title>Genetic determinants of endophytism in the Arabidopsis root mycobiome.</title>
        <authorList>
            <person name="Mesny F."/>
            <person name="Miyauchi S."/>
            <person name="Thiergart T."/>
            <person name="Pickel B."/>
            <person name="Atanasova L."/>
            <person name="Karlsson M."/>
            <person name="Huettel B."/>
            <person name="Barry K.W."/>
            <person name="Haridas S."/>
            <person name="Chen C."/>
            <person name="Bauer D."/>
            <person name="Andreopoulos W."/>
            <person name="Pangilinan J."/>
            <person name="LaButti K."/>
            <person name="Riley R."/>
            <person name="Lipzen A."/>
            <person name="Clum A."/>
            <person name="Drula E."/>
            <person name="Henrissat B."/>
            <person name="Kohler A."/>
            <person name="Grigoriev I.V."/>
            <person name="Martin F.M."/>
            <person name="Hacquard S."/>
        </authorList>
    </citation>
    <scope>NUCLEOTIDE SEQUENCE</scope>
    <source>
        <strain evidence="2">MPI-CAGE-CH-0243</strain>
    </source>
</reference>